<feature type="transmembrane region" description="Helical" evidence="1">
    <location>
        <begin position="82"/>
        <end position="107"/>
    </location>
</feature>
<sequence length="203" mass="21395">MSVLLLSGLVATAVISVPPTATAIPILRRARIMGVARIDSLHHCPVPRGYGLTVVLTASLAAWAAVLMATRDRSPVRVITKFDVVLTGLATMLTFALVGLSGTVFSLSVNAHPVLRLALGMGPGWTVCSVLESSLRWAPACSGDRFFWRIWPPSPAPAGGEQPSHPRPALDASSRIAMILLLHLQIPSVIGAPNLVPTPHRAG</sequence>
<organism evidence="2 3">
    <name type="scientific">Actinomyces johnsonii</name>
    <dbReference type="NCBI Taxonomy" id="544581"/>
    <lineage>
        <taxon>Bacteria</taxon>
        <taxon>Bacillati</taxon>
        <taxon>Actinomycetota</taxon>
        <taxon>Actinomycetes</taxon>
        <taxon>Actinomycetales</taxon>
        <taxon>Actinomycetaceae</taxon>
        <taxon>Actinomyces</taxon>
    </lineage>
</organism>
<evidence type="ECO:0000313" key="2">
    <source>
        <dbReference type="EMBL" id="TQD41751.1"/>
    </source>
</evidence>
<comment type="caution">
    <text evidence="2">The sequence shown here is derived from an EMBL/GenBank/DDBJ whole genome shotgun (WGS) entry which is preliminary data.</text>
</comment>
<accession>A0A507ZYV1</accession>
<gene>
    <name evidence="2" type="ORF">FK256_12165</name>
</gene>
<dbReference type="Proteomes" id="UP000319010">
    <property type="component" value="Unassembled WGS sequence"/>
</dbReference>
<dbReference type="AlphaFoldDB" id="A0A507ZYV1"/>
<dbReference type="RefSeq" id="WP_141424943.1">
    <property type="nucleotide sequence ID" value="NZ_JASPFB010000014.1"/>
</dbReference>
<dbReference type="EMBL" id="VICB01000022">
    <property type="protein sequence ID" value="TQD41751.1"/>
    <property type="molecule type" value="Genomic_DNA"/>
</dbReference>
<evidence type="ECO:0000256" key="1">
    <source>
        <dbReference type="SAM" id="Phobius"/>
    </source>
</evidence>
<evidence type="ECO:0000313" key="3">
    <source>
        <dbReference type="Proteomes" id="UP000319010"/>
    </source>
</evidence>
<name>A0A507ZYV1_9ACTO</name>
<proteinExistence type="predicted"/>
<protein>
    <submittedName>
        <fullName evidence="2">Uncharacterized protein</fullName>
    </submittedName>
</protein>
<reference evidence="2 3" key="1">
    <citation type="submission" date="2019-06" db="EMBL/GenBank/DDBJ databases">
        <title>Draft genome sequence of Actinomyces johnsonii CCUG 34287T.</title>
        <authorList>
            <person name="Salva-Serra F."/>
            <person name="Cardew S."/>
            <person name="Moore E."/>
        </authorList>
    </citation>
    <scope>NUCLEOTIDE SEQUENCE [LARGE SCALE GENOMIC DNA]</scope>
    <source>
        <strain evidence="2 3">CCUG 34287</strain>
    </source>
</reference>
<keyword evidence="1" id="KW-0812">Transmembrane</keyword>
<keyword evidence="1" id="KW-1133">Transmembrane helix</keyword>
<feature type="transmembrane region" description="Helical" evidence="1">
    <location>
        <begin position="50"/>
        <end position="70"/>
    </location>
</feature>
<keyword evidence="1" id="KW-0472">Membrane</keyword>